<dbReference type="GO" id="GO:0006623">
    <property type="term" value="P:protein targeting to vacuole"/>
    <property type="evidence" value="ECO:0007669"/>
    <property type="project" value="TreeGrafter"/>
</dbReference>
<reference evidence="10" key="1">
    <citation type="submission" date="2021-05" db="EMBL/GenBank/DDBJ databases">
        <authorList>
            <person name="Tigano A."/>
        </authorList>
    </citation>
    <scope>NUCLEOTIDE SEQUENCE</scope>
</reference>
<dbReference type="OrthoDB" id="8921242at2759"/>
<dbReference type="AlphaFoldDB" id="A0A8S4BUP7"/>
<dbReference type="PROSITE" id="PS51314">
    <property type="entry name" value="VPS37_C"/>
    <property type="match status" value="1"/>
</dbReference>
<keyword evidence="5 7" id="KW-0653">Protein transport</keyword>
<evidence type="ECO:0000256" key="8">
    <source>
        <dbReference type="SAM" id="MobiDB-lite"/>
    </source>
</evidence>
<feature type="compositionally biased region" description="Low complexity" evidence="8">
    <location>
        <begin position="261"/>
        <end position="270"/>
    </location>
</feature>
<keyword evidence="11" id="KW-1185">Reference proteome</keyword>
<organism evidence="10 11">
    <name type="scientific">Menidia menidia</name>
    <name type="common">Atlantic silverside</name>
    <dbReference type="NCBI Taxonomy" id="238744"/>
    <lineage>
        <taxon>Eukaryota</taxon>
        <taxon>Metazoa</taxon>
        <taxon>Chordata</taxon>
        <taxon>Craniata</taxon>
        <taxon>Vertebrata</taxon>
        <taxon>Euteleostomi</taxon>
        <taxon>Actinopterygii</taxon>
        <taxon>Neopterygii</taxon>
        <taxon>Teleostei</taxon>
        <taxon>Neoteleostei</taxon>
        <taxon>Acanthomorphata</taxon>
        <taxon>Ovalentaria</taxon>
        <taxon>Atherinomorphae</taxon>
        <taxon>Atheriniformes</taxon>
        <taxon>Atherinopsidae</taxon>
        <taxon>Menidiinae</taxon>
        <taxon>Menidia</taxon>
    </lineage>
</organism>
<feature type="region of interest" description="Disordered" evidence="8">
    <location>
        <begin position="261"/>
        <end position="307"/>
    </location>
</feature>
<evidence type="ECO:0000256" key="2">
    <source>
        <dbReference type="ARBA" id="ARBA00007617"/>
    </source>
</evidence>
<evidence type="ECO:0000313" key="10">
    <source>
        <dbReference type="EMBL" id="CAG6000821.1"/>
    </source>
</evidence>
<name>A0A8S4BUP7_9TELE</name>
<keyword evidence="3 7" id="KW-0813">Transport</keyword>
<evidence type="ECO:0000256" key="1">
    <source>
        <dbReference type="ARBA" id="ARBA00004633"/>
    </source>
</evidence>
<feature type="domain" description="VPS37 C-terminal" evidence="9">
    <location>
        <begin position="130"/>
        <end position="217"/>
    </location>
</feature>
<dbReference type="EMBL" id="CAJRST010037777">
    <property type="protein sequence ID" value="CAG6000821.1"/>
    <property type="molecule type" value="Genomic_DNA"/>
</dbReference>
<comment type="similarity">
    <text evidence="2">Belongs to the VPS37 family.</text>
</comment>
<dbReference type="Proteomes" id="UP000677803">
    <property type="component" value="Unassembled WGS sequence"/>
</dbReference>
<sequence>MNAKPSDPRTTVRWRVFPRSWNAAHAAGTEAPGVRGGGRIGGPDRGAVMSVREQLNSGVWRTRELRELLENEEQINRIVRCSEKFQRLQWAAEKMLVSNKKLAKDNLSQKPKLRDAKLLLAMKYKELEKLRSLVQAKQERLAEKYSIRQVKACLVQKISHTEQQLELLFQRFSEGKTTLADFLDSFLSSQKLQHTRLVLVKKLQEQIRLQEVPVFPARVPVGFAGQIQMQFSGLTSAVLLPACCLPPVLLPLCPHASAALQSSQHSQHSQSHPEDPGLPPRGRGFGRSARPARLQPLEARQKKRQQP</sequence>
<evidence type="ECO:0000313" key="11">
    <source>
        <dbReference type="Proteomes" id="UP000677803"/>
    </source>
</evidence>
<dbReference type="GO" id="GO:0006612">
    <property type="term" value="P:protein targeting to membrane"/>
    <property type="evidence" value="ECO:0007669"/>
    <property type="project" value="TreeGrafter"/>
</dbReference>
<evidence type="ECO:0000256" key="7">
    <source>
        <dbReference type="PROSITE-ProRule" id="PRU00646"/>
    </source>
</evidence>
<gene>
    <name evidence="10" type="ORF">MMEN_LOCUS18216</name>
</gene>
<dbReference type="InterPro" id="IPR009851">
    <property type="entry name" value="Mod_r"/>
</dbReference>
<proteinExistence type="inferred from homology"/>
<comment type="function">
    <text evidence="6">Component of the ESCRT-I complex, a regulator of vesicular trafficking process. Required for the sorting of endocytic ubiquitinated cargos into multivesicular bodies. May be involved in cell growth and differentiation.</text>
</comment>
<dbReference type="GO" id="GO:0000813">
    <property type="term" value="C:ESCRT I complex"/>
    <property type="evidence" value="ECO:0007669"/>
    <property type="project" value="UniProtKB-ARBA"/>
</dbReference>
<keyword evidence="4" id="KW-0967">Endosome</keyword>
<evidence type="ECO:0000256" key="5">
    <source>
        <dbReference type="ARBA" id="ARBA00022927"/>
    </source>
</evidence>
<dbReference type="GO" id="GO:0031902">
    <property type="term" value="C:late endosome membrane"/>
    <property type="evidence" value="ECO:0007669"/>
    <property type="project" value="UniProtKB-SubCell"/>
</dbReference>
<dbReference type="PANTHER" id="PTHR13678:SF24">
    <property type="entry name" value="SI:CH211-284F22.3"/>
    <property type="match status" value="1"/>
</dbReference>
<dbReference type="Pfam" id="PF07200">
    <property type="entry name" value="Mod_r"/>
    <property type="match status" value="1"/>
</dbReference>
<evidence type="ECO:0000259" key="9">
    <source>
        <dbReference type="PROSITE" id="PS51314"/>
    </source>
</evidence>
<evidence type="ECO:0000256" key="6">
    <source>
        <dbReference type="ARBA" id="ARBA00025010"/>
    </source>
</evidence>
<evidence type="ECO:0000256" key="3">
    <source>
        <dbReference type="ARBA" id="ARBA00022448"/>
    </source>
</evidence>
<dbReference type="GO" id="GO:0043162">
    <property type="term" value="P:ubiquitin-dependent protein catabolic process via the multivesicular body sorting pathway"/>
    <property type="evidence" value="ECO:0007669"/>
    <property type="project" value="TreeGrafter"/>
</dbReference>
<accession>A0A8S4BUP7</accession>
<comment type="caution">
    <text evidence="10">The sequence shown here is derived from an EMBL/GenBank/DDBJ whole genome shotgun (WGS) entry which is preliminary data.</text>
</comment>
<dbReference type="PANTHER" id="PTHR13678">
    <property type="entry name" value="VACUOLAR PROTEIN SORTING-ASSOCIATED PROTEIN 37"/>
    <property type="match status" value="1"/>
</dbReference>
<protein>
    <submittedName>
        <fullName evidence="10">(Atlantic silverside) hypothetical protein</fullName>
    </submittedName>
</protein>
<comment type="subcellular location">
    <subcellularLocation>
        <location evidence="1">Late endosome membrane</location>
        <topology evidence="1">Peripheral membrane protein</topology>
    </subcellularLocation>
</comment>
<evidence type="ECO:0000256" key="4">
    <source>
        <dbReference type="ARBA" id="ARBA00022753"/>
    </source>
</evidence>